<reference evidence="1" key="1">
    <citation type="submission" date="2020-05" db="EMBL/GenBank/DDBJ databases">
        <authorList>
            <person name="Chiriac C."/>
            <person name="Salcher M."/>
            <person name="Ghai R."/>
            <person name="Kavagutti S V."/>
        </authorList>
    </citation>
    <scope>NUCLEOTIDE SEQUENCE</scope>
</reference>
<proteinExistence type="predicted"/>
<sequence>MAVISTQSITYRLVAGALPGTQLDVFQDEDLKISNNVTGLFDLGVVPADFTRQITVPGTKVNNAFFEHVYDISIDNPFLFATNIKVPCYIDFNGVYLINGYMQLNKVNVFQNKAIDSYEITLYGTLSSFARTCNNTFLTDLTTLTDYNHTSSFANISASWNGGLFGGDIVYPLMDNGQAWKFNSGFNWYGIDENVNPSAGITVQDFKPAIRAKVVWDAIFEYAGYTYSSSFLNESWFQDVYMVCNNALQYPEYEGVDLENLGQIKISAFSGSGQTDKVIPSASVVNFPWYNVQSDPTNVVGTNSSYTITLDHSSSLQGVLSLTGNISGSLVGGPGVALYFTNTGSAYSTYVVLPNINGYYREVLTSKVASGDTGINETLTAETPFISPLLGPGTYYFGIEQDPLSGFYPNYKYTLDPGGTPKSYLQVTKVRQAADGRVMDIAKNMPYGTTGIKLIDFLVGIQRKYHLVIYPDRTKQNHFIVETFNNWYRGGAVKSFDNFIDLDKKIEVIPANNLAPNKVTFGDKLDGDYLSQQFSKLANREFGKSYYVDTTNFFSQGEYKVETTFASTPLSYLEGTGLSGSVGGIGGVITQYSAGTWHFTSAGAQAACSSPIQIEIFTANGMKTTGQVAYYDQYGITPITGYTYFTTGGPIYKINSTTGVLEASSAFCSR</sequence>
<dbReference type="EMBL" id="LR797423">
    <property type="protein sequence ID" value="CAB4215647.1"/>
    <property type="molecule type" value="Genomic_DNA"/>
</dbReference>
<organism evidence="1">
    <name type="scientific">uncultured Caudovirales phage</name>
    <dbReference type="NCBI Taxonomy" id="2100421"/>
    <lineage>
        <taxon>Viruses</taxon>
        <taxon>Duplodnaviria</taxon>
        <taxon>Heunggongvirae</taxon>
        <taxon>Uroviricota</taxon>
        <taxon>Caudoviricetes</taxon>
        <taxon>Peduoviridae</taxon>
        <taxon>Maltschvirus</taxon>
        <taxon>Maltschvirus maltsch</taxon>
    </lineage>
</organism>
<protein>
    <submittedName>
        <fullName evidence="1">Uncharacterized protein</fullName>
    </submittedName>
</protein>
<gene>
    <name evidence="1" type="ORF">UFOVP1475_37</name>
</gene>
<name>A0A6J5SM69_9CAUD</name>
<evidence type="ECO:0000313" key="1">
    <source>
        <dbReference type="EMBL" id="CAB4215647.1"/>
    </source>
</evidence>
<accession>A0A6J5SM69</accession>